<proteinExistence type="predicted"/>
<evidence type="ECO:0000313" key="4">
    <source>
        <dbReference type="Proteomes" id="UP000285123"/>
    </source>
</evidence>
<dbReference type="Pfam" id="PF00534">
    <property type="entry name" value="Glycos_transf_1"/>
    <property type="match status" value="1"/>
</dbReference>
<evidence type="ECO:0000313" key="3">
    <source>
        <dbReference type="EMBL" id="ROO32377.1"/>
    </source>
</evidence>
<dbReference type="Pfam" id="PF13439">
    <property type="entry name" value="Glyco_transf_4"/>
    <property type="match status" value="1"/>
</dbReference>
<comment type="caution">
    <text evidence="3">The sequence shown here is derived from an EMBL/GenBank/DDBJ whole genome shotgun (WGS) entry which is preliminary data.</text>
</comment>
<sequence length="390" mass="42686">MAGVSAVVSWSSVKVALVISSLAGGGAERVLSVLASGLAERGHQVWLLTLDRSENDVYPLSSAVNRVGLDLLRPAHSMPAAVINNVTRIRVLRKALARTRAEVVVSFMTSTNVLARLATLGLSKPLIASERNEPEHQSLGRAWRMLRRHVVSRSELVVVQTDRIADWWREHIPGVDVAVVPNPVQVDADTSPDAATRNVLAWADGRRIVLAAGRLVRQKGFDLLIEAFSRLRPDRERSWCLVILGEGEERSHLEHVVEARDCNDSVLLPGFSSTPHALMRSADIFALSSRFEGMPNVVLEAMRCGLPVISYDCPTGPAELISHGQTGVLVPAEDVSGFSEALEALMHDQSYRKRLGDRAKAGSVQWDLHGVLDQWETVFDNVRRAPPPGL</sequence>
<dbReference type="AlphaFoldDB" id="A0A423Q1H2"/>
<dbReference type="GO" id="GO:0016757">
    <property type="term" value="F:glycosyltransferase activity"/>
    <property type="evidence" value="ECO:0007669"/>
    <property type="project" value="InterPro"/>
</dbReference>
<dbReference type="Gene3D" id="3.40.50.2000">
    <property type="entry name" value="Glycogen Phosphorylase B"/>
    <property type="match status" value="2"/>
</dbReference>
<dbReference type="OrthoDB" id="5290958at2"/>
<dbReference type="SUPFAM" id="SSF53756">
    <property type="entry name" value="UDP-Glycosyltransferase/glycogen phosphorylase"/>
    <property type="match status" value="1"/>
</dbReference>
<dbReference type="InterPro" id="IPR001296">
    <property type="entry name" value="Glyco_trans_1"/>
</dbReference>
<dbReference type="EMBL" id="AYKF01000066">
    <property type="protein sequence ID" value="ROO32377.1"/>
    <property type="molecule type" value="Genomic_DNA"/>
</dbReference>
<dbReference type="GO" id="GO:1901135">
    <property type="term" value="P:carbohydrate derivative metabolic process"/>
    <property type="evidence" value="ECO:0007669"/>
    <property type="project" value="UniProtKB-ARBA"/>
</dbReference>
<dbReference type="Proteomes" id="UP000285123">
    <property type="component" value="Unassembled WGS sequence"/>
</dbReference>
<dbReference type="PANTHER" id="PTHR12526">
    <property type="entry name" value="GLYCOSYLTRANSFERASE"/>
    <property type="match status" value="1"/>
</dbReference>
<gene>
    <name evidence="3" type="ORF">SAHL_04915</name>
</gene>
<evidence type="ECO:0000259" key="2">
    <source>
        <dbReference type="Pfam" id="PF13439"/>
    </source>
</evidence>
<reference evidence="3 4" key="1">
    <citation type="submission" date="2013-10" db="EMBL/GenBank/DDBJ databases">
        <title>Salinisphaera halophila YIM 95161 Genome Sequencing.</title>
        <authorList>
            <person name="Lai Q."/>
            <person name="Li C."/>
            <person name="Shao Z."/>
        </authorList>
    </citation>
    <scope>NUCLEOTIDE SEQUENCE [LARGE SCALE GENOMIC DNA]</scope>
    <source>
        <strain evidence="3 4">YIM 95161</strain>
    </source>
</reference>
<evidence type="ECO:0000259" key="1">
    <source>
        <dbReference type="Pfam" id="PF00534"/>
    </source>
</evidence>
<feature type="domain" description="Glycosyl transferase family 1" evidence="1">
    <location>
        <begin position="196"/>
        <end position="360"/>
    </location>
</feature>
<dbReference type="RefSeq" id="WP_123590281.1">
    <property type="nucleotide sequence ID" value="NZ_AYKF01000066.1"/>
</dbReference>
<accession>A0A423Q1H2</accession>
<feature type="domain" description="Glycosyltransferase subfamily 4-like N-terminal" evidence="2">
    <location>
        <begin position="25"/>
        <end position="187"/>
    </location>
</feature>
<dbReference type="InterPro" id="IPR028098">
    <property type="entry name" value="Glyco_trans_4-like_N"/>
</dbReference>
<protein>
    <submittedName>
        <fullName evidence="3">Glycosyl transferase</fullName>
    </submittedName>
</protein>
<organism evidence="3 4">
    <name type="scientific">Salinisphaera orenii YIM 95161</name>
    <dbReference type="NCBI Taxonomy" id="1051139"/>
    <lineage>
        <taxon>Bacteria</taxon>
        <taxon>Pseudomonadati</taxon>
        <taxon>Pseudomonadota</taxon>
        <taxon>Gammaproteobacteria</taxon>
        <taxon>Salinisphaerales</taxon>
        <taxon>Salinisphaeraceae</taxon>
        <taxon>Salinisphaera</taxon>
    </lineage>
</organism>
<dbReference type="CDD" id="cd03820">
    <property type="entry name" value="GT4_AmsD-like"/>
    <property type="match status" value="1"/>
</dbReference>
<name>A0A423Q1H2_9GAMM</name>
<keyword evidence="3" id="KW-0808">Transferase</keyword>